<feature type="transmembrane region" description="Helical" evidence="1">
    <location>
        <begin position="122"/>
        <end position="139"/>
    </location>
</feature>
<keyword evidence="1" id="KW-0812">Transmembrane</keyword>
<dbReference type="InterPro" id="IPR021215">
    <property type="entry name" value="DUF2752"/>
</dbReference>
<comment type="caution">
    <text evidence="2">The sequence shown here is derived from an EMBL/GenBank/DDBJ whole genome shotgun (WGS) entry which is preliminary data.</text>
</comment>
<keyword evidence="3" id="KW-1185">Reference proteome</keyword>
<keyword evidence="1" id="KW-0472">Membrane</keyword>
<dbReference type="AlphaFoldDB" id="A0A9X2JFQ2"/>
<dbReference type="EMBL" id="JAMXLR010000024">
    <property type="protein sequence ID" value="MCO6043527.1"/>
    <property type="molecule type" value="Genomic_DNA"/>
</dbReference>
<feature type="transmembrane region" description="Helical" evidence="1">
    <location>
        <begin position="90"/>
        <end position="110"/>
    </location>
</feature>
<organism evidence="2 3">
    <name type="scientific">Aeoliella straminimaris</name>
    <dbReference type="NCBI Taxonomy" id="2954799"/>
    <lineage>
        <taxon>Bacteria</taxon>
        <taxon>Pseudomonadati</taxon>
        <taxon>Planctomycetota</taxon>
        <taxon>Planctomycetia</taxon>
        <taxon>Pirellulales</taxon>
        <taxon>Lacipirellulaceae</taxon>
        <taxon>Aeoliella</taxon>
    </lineage>
</organism>
<dbReference type="RefSeq" id="WP_252851632.1">
    <property type="nucleotide sequence ID" value="NZ_JAMXLR010000024.1"/>
</dbReference>
<evidence type="ECO:0000313" key="2">
    <source>
        <dbReference type="EMBL" id="MCO6043527.1"/>
    </source>
</evidence>
<gene>
    <name evidence="2" type="ORF">NG895_06370</name>
</gene>
<accession>A0A9X2JFQ2</accession>
<keyword evidence="1" id="KW-1133">Transmembrane helix</keyword>
<protein>
    <submittedName>
        <fullName evidence="2">DUF2752 domain-containing protein</fullName>
    </submittedName>
</protein>
<reference evidence="2" key="1">
    <citation type="submission" date="2022-06" db="EMBL/GenBank/DDBJ databases">
        <title>Aeoliella straminimaris, a novel planctomycete from sediments.</title>
        <authorList>
            <person name="Vitorino I.R."/>
            <person name="Lage O.M."/>
        </authorList>
    </citation>
    <scope>NUCLEOTIDE SEQUENCE</scope>
    <source>
        <strain evidence="2">ICT_H6.2</strain>
    </source>
</reference>
<name>A0A9X2JFQ2_9BACT</name>
<proteinExistence type="predicted"/>
<evidence type="ECO:0000313" key="3">
    <source>
        <dbReference type="Proteomes" id="UP001155241"/>
    </source>
</evidence>
<dbReference type="Proteomes" id="UP001155241">
    <property type="component" value="Unassembled WGS sequence"/>
</dbReference>
<dbReference type="Pfam" id="PF10825">
    <property type="entry name" value="DUF2752"/>
    <property type="match status" value="1"/>
</dbReference>
<sequence length="152" mass="16098">MSMPSPPPLFSLHKRVVLVVFALVLLALLVTAARLEPSSQGYGTHQKLGLGECFVVQQWGVRCPSCGMTTAWARLLNGDLPGAVAANPGGVMLCIAAMAGVPWLLASAAAGQWCYLRPTASLVLPALVVVALVVVFDWMRHTGLALLLERIP</sequence>
<evidence type="ECO:0000256" key="1">
    <source>
        <dbReference type="SAM" id="Phobius"/>
    </source>
</evidence>